<dbReference type="PANTHER" id="PTHR32089">
    <property type="entry name" value="METHYL-ACCEPTING CHEMOTAXIS PROTEIN MCPB"/>
    <property type="match status" value="1"/>
</dbReference>
<keyword evidence="6 10" id="KW-0472">Membrane</keyword>
<evidence type="ECO:0000256" key="3">
    <source>
        <dbReference type="ARBA" id="ARBA00022481"/>
    </source>
</evidence>
<accession>A0ABY0Y1A9</accession>
<dbReference type="CDD" id="cd11386">
    <property type="entry name" value="MCP_signal"/>
    <property type="match status" value="1"/>
</dbReference>
<dbReference type="InterPro" id="IPR003660">
    <property type="entry name" value="HAMP_dom"/>
</dbReference>
<evidence type="ECO:0000313" key="14">
    <source>
        <dbReference type="Proteomes" id="UP000199665"/>
    </source>
</evidence>
<dbReference type="InterPro" id="IPR004089">
    <property type="entry name" value="MCPsignal_dom"/>
</dbReference>
<dbReference type="InterPro" id="IPR004090">
    <property type="entry name" value="Chemotax_Me-accpt_rcpt"/>
</dbReference>
<feature type="domain" description="HAMP" evidence="12">
    <location>
        <begin position="200"/>
        <end position="254"/>
    </location>
</feature>
<dbReference type="PROSITE" id="PS50885">
    <property type="entry name" value="HAMP"/>
    <property type="match status" value="1"/>
</dbReference>
<sequence length="531" mass="57470">MIFSISRLMTFCAAGLIVIAMGLTTLMQTQFNVLDAIGSEIERLGNALESTQKLRYESAQIQQFYTDASLTQDHEPMEEAQQHYAASLQLLEEIEKIVPSLSSRLQALRTPLDQLNSTGKLMVQAYASNKADGDKVMEDFDQRSAKVISEFATFSQPLDKLYRQQLDDSEAERTKIQVTSLVAWGTVLLIMLGVLWLIASRVLPPMQQLSRSLSALNDGSGDLTRSIQSKRDDEIGQVVGLFNTFLGGLRSKISTVSDVSKGLEQSAEQLLSDAGASQQSATDLQIEVEQVAAAANQMATNVQGVASNAESSSVQTRDASTQAKEAIAVVDKTIVDIRSLAEEVGRAAQVIADLEGHSREIGGVLEVIRTIAEQTNLLALNAAIEAARAGEQGRGFAVVADEVRTLASRTQKSTQEINDMIERLQNASQHAVKVMDDSRDFAERGVQQALSAGEALQRISALVSSVSDMSLHIAEAAKEQAMVTDEINRRISSVSVVANTTVVLAQSTLSRGRASGGDAERLLQIVRQFKL</sequence>
<evidence type="ECO:0000256" key="4">
    <source>
        <dbReference type="ARBA" id="ARBA00022692"/>
    </source>
</evidence>
<dbReference type="Pfam" id="PF00015">
    <property type="entry name" value="MCPsignal"/>
    <property type="match status" value="1"/>
</dbReference>
<dbReference type="Pfam" id="PF00672">
    <property type="entry name" value="HAMP"/>
    <property type="match status" value="1"/>
</dbReference>
<keyword evidence="4 10" id="KW-0812">Transmembrane</keyword>
<dbReference type="Gene3D" id="1.10.287.950">
    <property type="entry name" value="Methyl-accepting chemotaxis protein"/>
    <property type="match status" value="1"/>
</dbReference>
<dbReference type="CDD" id="cd06225">
    <property type="entry name" value="HAMP"/>
    <property type="match status" value="1"/>
</dbReference>
<keyword evidence="3" id="KW-0488">Methylation</keyword>
<keyword evidence="14" id="KW-1185">Reference proteome</keyword>
<evidence type="ECO:0000256" key="7">
    <source>
        <dbReference type="ARBA" id="ARBA00023224"/>
    </source>
</evidence>
<evidence type="ECO:0000259" key="12">
    <source>
        <dbReference type="PROSITE" id="PS50885"/>
    </source>
</evidence>
<evidence type="ECO:0000256" key="1">
    <source>
        <dbReference type="ARBA" id="ARBA00004236"/>
    </source>
</evidence>
<dbReference type="EMBL" id="FNRV01000001">
    <property type="protein sequence ID" value="SEC74591.1"/>
    <property type="molecule type" value="Genomic_DNA"/>
</dbReference>
<keyword evidence="5 10" id="KW-1133">Transmembrane helix</keyword>
<keyword evidence="7 9" id="KW-0807">Transducer</keyword>
<evidence type="ECO:0000313" key="13">
    <source>
        <dbReference type="EMBL" id="SEC74591.1"/>
    </source>
</evidence>
<evidence type="ECO:0000256" key="9">
    <source>
        <dbReference type="PROSITE-ProRule" id="PRU00284"/>
    </source>
</evidence>
<dbReference type="SUPFAM" id="SSF58104">
    <property type="entry name" value="Methyl-accepting chemotaxis protein (MCP) signaling domain"/>
    <property type="match status" value="1"/>
</dbReference>
<dbReference type="SMART" id="SM00283">
    <property type="entry name" value="MA"/>
    <property type="match status" value="1"/>
</dbReference>
<dbReference type="Proteomes" id="UP000199665">
    <property type="component" value="Unassembled WGS sequence"/>
</dbReference>
<organism evidence="13 14">
    <name type="scientific">Pseudomonas mohnii</name>
    <dbReference type="NCBI Taxonomy" id="395600"/>
    <lineage>
        <taxon>Bacteria</taxon>
        <taxon>Pseudomonadati</taxon>
        <taxon>Pseudomonadota</taxon>
        <taxon>Gammaproteobacteria</taxon>
        <taxon>Pseudomonadales</taxon>
        <taxon>Pseudomonadaceae</taxon>
        <taxon>Pseudomonas</taxon>
    </lineage>
</organism>
<name>A0ABY0Y1A9_9PSED</name>
<dbReference type="PROSITE" id="PS50111">
    <property type="entry name" value="CHEMOTAXIS_TRANSDUC_2"/>
    <property type="match status" value="1"/>
</dbReference>
<comment type="similarity">
    <text evidence="8">Belongs to the methyl-accepting chemotaxis (MCP) protein family.</text>
</comment>
<evidence type="ECO:0000256" key="10">
    <source>
        <dbReference type="SAM" id="Phobius"/>
    </source>
</evidence>
<dbReference type="PRINTS" id="PR00260">
    <property type="entry name" value="CHEMTRNSDUCR"/>
</dbReference>
<evidence type="ECO:0000256" key="5">
    <source>
        <dbReference type="ARBA" id="ARBA00022989"/>
    </source>
</evidence>
<evidence type="ECO:0000256" key="2">
    <source>
        <dbReference type="ARBA" id="ARBA00022475"/>
    </source>
</evidence>
<reference evidence="13 14" key="1">
    <citation type="submission" date="2016-10" db="EMBL/GenBank/DDBJ databases">
        <authorList>
            <person name="Varghese N."/>
            <person name="Submissions S."/>
        </authorList>
    </citation>
    <scope>NUCLEOTIDE SEQUENCE [LARGE SCALE GENOMIC DNA]</scope>
    <source>
        <strain evidence="13 14">DSM 18327</strain>
    </source>
</reference>
<evidence type="ECO:0000259" key="11">
    <source>
        <dbReference type="PROSITE" id="PS50111"/>
    </source>
</evidence>
<proteinExistence type="inferred from homology"/>
<feature type="domain" description="Methyl-accepting transducer" evidence="11">
    <location>
        <begin position="259"/>
        <end position="495"/>
    </location>
</feature>
<feature type="transmembrane region" description="Helical" evidence="10">
    <location>
        <begin position="181"/>
        <end position="203"/>
    </location>
</feature>
<dbReference type="PANTHER" id="PTHR32089:SF112">
    <property type="entry name" value="LYSOZYME-LIKE PROTEIN-RELATED"/>
    <property type="match status" value="1"/>
</dbReference>
<dbReference type="SMART" id="SM00304">
    <property type="entry name" value="HAMP"/>
    <property type="match status" value="1"/>
</dbReference>
<comment type="caution">
    <text evidence="13">The sequence shown here is derived from an EMBL/GenBank/DDBJ whole genome shotgun (WGS) entry which is preliminary data.</text>
</comment>
<evidence type="ECO:0000256" key="8">
    <source>
        <dbReference type="ARBA" id="ARBA00029447"/>
    </source>
</evidence>
<keyword evidence="2" id="KW-1003">Cell membrane</keyword>
<gene>
    <name evidence="13" type="ORF">SAMN05216205_3150</name>
</gene>
<comment type="subcellular location">
    <subcellularLocation>
        <location evidence="1">Cell membrane</location>
    </subcellularLocation>
</comment>
<evidence type="ECO:0000256" key="6">
    <source>
        <dbReference type="ARBA" id="ARBA00023136"/>
    </source>
</evidence>
<protein>
    <submittedName>
        <fullName evidence="13">Methyl-accepting chemotaxis protein</fullName>
    </submittedName>
</protein>